<dbReference type="EMBL" id="KP324830">
    <property type="protein sequence ID" value="AJQ17283.1"/>
    <property type="molecule type" value="Genomic_DNA"/>
</dbReference>
<dbReference type="EMBL" id="KR779901">
    <property type="protein sequence ID" value="ALG88835.1"/>
    <property type="molecule type" value="Genomic_DNA"/>
</dbReference>
<dbReference type="Proteomes" id="UP000250671">
    <property type="component" value="Unassembled WGS sequence"/>
</dbReference>
<proteinExistence type="predicted"/>
<dbReference type="InterPro" id="IPR009989">
    <property type="entry name" value="TrbM"/>
</dbReference>
<evidence type="ECO:0000256" key="1">
    <source>
        <dbReference type="SAM" id="SignalP"/>
    </source>
</evidence>
<feature type="signal peptide" evidence="1">
    <location>
        <begin position="1"/>
        <end position="23"/>
    </location>
</feature>
<sequence>MNTVKIIAVALGLTLISAMPAQAKDPCKAVLCLAGMLTGNDGGSECKSAVNDYFSIVKFKKGKFKKSATKEARGAFLQQCTSEDEGWINKINSAYGTVRKGF</sequence>
<geneLocation type="plasmid" evidence="2">
    <name>pHNFP671</name>
</geneLocation>
<gene>
    <name evidence="4" type="ORF">SAMEA3752557_04907</name>
</gene>
<feature type="chain" id="PRO_5008465318" evidence="1">
    <location>
        <begin position="24"/>
        <end position="102"/>
    </location>
</feature>
<accession>A0A0C5PXI2</accession>
<reference evidence="4 5" key="3">
    <citation type="submission" date="2018-06" db="EMBL/GenBank/DDBJ databases">
        <authorList>
            <consortium name="Pathogen Informatics"/>
            <person name="Doyle S."/>
        </authorList>
    </citation>
    <scope>NUCLEOTIDE SEQUENCE [LARGE SCALE GENOMIC DNA]</scope>
    <source>
        <strain evidence="4 5">VREC0535</strain>
    </source>
</reference>
<evidence type="ECO:0000313" key="2">
    <source>
        <dbReference type="EMBL" id="AJQ17283.1"/>
    </source>
</evidence>
<dbReference type="EMBL" id="UCZA01000042">
    <property type="protein sequence ID" value="SQP88083.1"/>
    <property type="molecule type" value="Genomic_DNA"/>
</dbReference>
<keyword evidence="2" id="KW-0449">Lipoprotein</keyword>
<evidence type="ECO:0000313" key="3">
    <source>
        <dbReference type="EMBL" id="ALG88835.1"/>
    </source>
</evidence>
<name>A0A0C5PXI2_ECOLX</name>
<dbReference type="Pfam" id="PF07424">
    <property type="entry name" value="TrbM"/>
    <property type="match status" value="1"/>
</dbReference>
<evidence type="ECO:0000313" key="4">
    <source>
        <dbReference type="EMBL" id="SQP88083.1"/>
    </source>
</evidence>
<organism evidence="2">
    <name type="scientific">Escherichia coli</name>
    <dbReference type="NCBI Taxonomy" id="562"/>
    <lineage>
        <taxon>Bacteria</taxon>
        <taxon>Pseudomonadati</taxon>
        <taxon>Pseudomonadota</taxon>
        <taxon>Gammaproteobacteria</taxon>
        <taxon>Enterobacterales</taxon>
        <taxon>Enterobacteriaceae</taxon>
        <taxon>Escherichia</taxon>
    </lineage>
</organism>
<reference evidence="3" key="2">
    <citation type="journal article" date="2015" name="Antimicrob. Agents Chemother.">
        <title>Characterization of a cfr-carrying plasmid from porcine Escherichia coli that closely resembles plasmid pEA3 from the plant pathogen Erwinia amylovora.</title>
        <authorList>
            <person name="Zhang R."/>
            <person name="Sun B."/>
            <person name="Wang Y."/>
            <person name="Lei L."/>
            <person name="Schwarz S."/>
            <person name="Wu C."/>
        </authorList>
    </citation>
    <scope>NUCLEOTIDE SEQUENCE</scope>
    <source>
        <strain evidence="3">FSEC-01</strain>
        <plasmid evidence="3">pFSEC-01</plasmid>
    </source>
</reference>
<evidence type="ECO:0000313" key="5">
    <source>
        <dbReference type="Proteomes" id="UP000250671"/>
    </source>
</evidence>
<geneLocation type="plasmid" evidence="3">
    <name>pFSEC-01</name>
</geneLocation>
<dbReference type="AlphaFoldDB" id="A0A0C5PXI2"/>
<keyword evidence="2" id="KW-0614">Plasmid</keyword>
<keyword evidence="1" id="KW-0732">Signal</keyword>
<dbReference type="RefSeq" id="WP_001098859.1">
    <property type="nucleotide sequence ID" value="NZ_BFON01000039.1"/>
</dbReference>
<protein>
    <submittedName>
        <fullName evidence="2">Putative lipoprotein</fullName>
    </submittedName>
    <submittedName>
        <fullName evidence="4">TrbM-domain protein</fullName>
    </submittedName>
</protein>
<reference evidence="2" key="1">
    <citation type="submission" date="2014-12" db="EMBL/GenBank/DDBJ databases">
        <title>Detection a broad host range IncP plasmid carrying cfr gene from extended-spectrum cephalosporin-resistant Escherichia coli.</title>
        <authorList>
            <person name="Liu X.-Q."/>
            <person name="Liu J.-H."/>
            <person name="Zeng Z.-l."/>
        </authorList>
    </citation>
    <scope>NUCLEOTIDE SEQUENCE</scope>
    <source>
        <strain evidence="2">FP671</strain>
        <plasmid evidence="2">pHNFP671</plasmid>
    </source>
</reference>